<evidence type="ECO:0000313" key="1">
    <source>
        <dbReference type="EMBL" id="MPM95893.1"/>
    </source>
</evidence>
<protein>
    <submittedName>
        <fullName evidence="1">Uncharacterized protein</fullName>
    </submittedName>
</protein>
<accession>A0A645E509</accession>
<reference evidence="1" key="1">
    <citation type="submission" date="2019-08" db="EMBL/GenBank/DDBJ databases">
        <authorList>
            <person name="Kucharzyk K."/>
            <person name="Murdoch R.W."/>
            <person name="Higgins S."/>
            <person name="Loffler F."/>
        </authorList>
    </citation>
    <scope>NUCLEOTIDE SEQUENCE</scope>
</reference>
<sequence length="58" mass="6572">MKNWISHEDLDVYMVTEKDSPKSAASLDARLMSFGIMDTYGNDRRLACCDSIYDMGGF</sequence>
<gene>
    <name evidence="1" type="ORF">SDC9_143049</name>
</gene>
<organism evidence="1">
    <name type="scientific">bioreactor metagenome</name>
    <dbReference type="NCBI Taxonomy" id="1076179"/>
    <lineage>
        <taxon>unclassified sequences</taxon>
        <taxon>metagenomes</taxon>
        <taxon>ecological metagenomes</taxon>
    </lineage>
</organism>
<name>A0A645E509_9ZZZZ</name>
<dbReference type="EMBL" id="VSSQ01042327">
    <property type="protein sequence ID" value="MPM95893.1"/>
    <property type="molecule type" value="Genomic_DNA"/>
</dbReference>
<proteinExistence type="predicted"/>
<comment type="caution">
    <text evidence="1">The sequence shown here is derived from an EMBL/GenBank/DDBJ whole genome shotgun (WGS) entry which is preliminary data.</text>
</comment>
<dbReference type="AlphaFoldDB" id="A0A645E509"/>